<keyword evidence="6 11" id="KW-0456">Lyase</keyword>
<dbReference type="GO" id="GO:0030170">
    <property type="term" value="F:pyridoxal phosphate binding"/>
    <property type="evidence" value="ECO:0007669"/>
    <property type="project" value="InterPro"/>
</dbReference>
<keyword evidence="4" id="KW-0663">Pyridoxal phosphate</keyword>
<comment type="subunit">
    <text evidence="3">Homodimer.</text>
</comment>
<evidence type="ECO:0000256" key="10">
    <source>
        <dbReference type="NCBIfam" id="TIGR03461"/>
    </source>
</evidence>
<dbReference type="EMBL" id="JACYTR010000060">
    <property type="protein sequence ID" value="MBD8527686.1"/>
    <property type="molecule type" value="Genomic_DNA"/>
</dbReference>
<dbReference type="GO" id="GO:0008696">
    <property type="term" value="F:4-amino-4-deoxychorismate lyase activity"/>
    <property type="evidence" value="ECO:0007669"/>
    <property type="project" value="UniProtKB-UniRule"/>
</dbReference>
<dbReference type="InterPro" id="IPR050571">
    <property type="entry name" value="Class-IV_PLP-Dep_Aminotrnsfr"/>
</dbReference>
<evidence type="ECO:0000256" key="4">
    <source>
        <dbReference type="ARBA" id="ARBA00022898"/>
    </source>
</evidence>
<dbReference type="RefSeq" id="WP_192031105.1">
    <property type="nucleotide sequence ID" value="NZ_JACYTR010000060.1"/>
</dbReference>
<dbReference type="PANTHER" id="PTHR42743:SF2">
    <property type="entry name" value="AMINODEOXYCHORISMATE LYASE"/>
    <property type="match status" value="1"/>
</dbReference>
<evidence type="ECO:0000256" key="7">
    <source>
        <dbReference type="ARBA" id="ARBA00035633"/>
    </source>
</evidence>
<keyword evidence="12" id="KW-1185">Reference proteome</keyword>
<comment type="catalytic activity">
    <reaction evidence="9">
        <text>4-amino-4-deoxychorismate = 4-aminobenzoate + pyruvate + H(+)</text>
        <dbReference type="Rhea" id="RHEA:16201"/>
        <dbReference type="ChEBI" id="CHEBI:15361"/>
        <dbReference type="ChEBI" id="CHEBI:15378"/>
        <dbReference type="ChEBI" id="CHEBI:17836"/>
        <dbReference type="ChEBI" id="CHEBI:58406"/>
        <dbReference type="EC" id="4.1.3.38"/>
    </reaction>
</comment>
<accession>A0AAW3ZNK5</accession>
<evidence type="ECO:0000256" key="3">
    <source>
        <dbReference type="ARBA" id="ARBA00011738"/>
    </source>
</evidence>
<evidence type="ECO:0000313" key="12">
    <source>
        <dbReference type="Proteomes" id="UP000613768"/>
    </source>
</evidence>
<evidence type="ECO:0000256" key="8">
    <source>
        <dbReference type="ARBA" id="ARBA00035676"/>
    </source>
</evidence>
<comment type="similarity">
    <text evidence="2">Belongs to the class-IV pyridoxal-phosphate-dependent aminotransferase family.</text>
</comment>
<dbReference type="GO" id="GO:0008153">
    <property type="term" value="P:4-aminobenzoate biosynthetic process"/>
    <property type="evidence" value="ECO:0007669"/>
    <property type="project" value="UniProtKB-UniRule"/>
</dbReference>
<organism evidence="11 12">
    <name type="scientific">Pseudomarimonas arenosa</name>
    <dbReference type="NCBI Taxonomy" id="2774145"/>
    <lineage>
        <taxon>Bacteria</taxon>
        <taxon>Pseudomonadati</taxon>
        <taxon>Pseudomonadota</taxon>
        <taxon>Gammaproteobacteria</taxon>
        <taxon>Lysobacterales</taxon>
        <taxon>Lysobacteraceae</taxon>
        <taxon>Pseudomarimonas</taxon>
    </lineage>
</organism>
<proteinExistence type="inferred from homology"/>
<evidence type="ECO:0000256" key="5">
    <source>
        <dbReference type="ARBA" id="ARBA00022909"/>
    </source>
</evidence>
<evidence type="ECO:0000256" key="9">
    <source>
        <dbReference type="ARBA" id="ARBA00049529"/>
    </source>
</evidence>
<protein>
    <recommendedName>
        <fullName evidence="8 10">Aminodeoxychorismate lyase</fullName>
        <ecNumber evidence="8 10">4.1.3.38</ecNumber>
    </recommendedName>
</protein>
<dbReference type="InterPro" id="IPR043131">
    <property type="entry name" value="BCAT-like_N"/>
</dbReference>
<dbReference type="InterPro" id="IPR036038">
    <property type="entry name" value="Aminotransferase-like"/>
</dbReference>
<comment type="cofactor">
    <cofactor evidence="1">
        <name>pyridoxal 5'-phosphate</name>
        <dbReference type="ChEBI" id="CHEBI:597326"/>
    </cofactor>
</comment>
<dbReference type="InterPro" id="IPR043132">
    <property type="entry name" value="BCAT-like_C"/>
</dbReference>
<dbReference type="EC" id="4.1.3.38" evidence="8 10"/>
<name>A0AAW3ZNK5_9GAMM</name>
<evidence type="ECO:0000256" key="1">
    <source>
        <dbReference type="ARBA" id="ARBA00001933"/>
    </source>
</evidence>
<dbReference type="GO" id="GO:0005829">
    <property type="term" value="C:cytosol"/>
    <property type="evidence" value="ECO:0007669"/>
    <property type="project" value="TreeGrafter"/>
</dbReference>
<dbReference type="Pfam" id="PF01063">
    <property type="entry name" value="Aminotran_4"/>
    <property type="match status" value="1"/>
</dbReference>
<gene>
    <name evidence="11" type="primary">pabC</name>
    <name evidence="11" type="ORF">IFO71_18220</name>
</gene>
<dbReference type="AlphaFoldDB" id="A0AAW3ZNK5"/>
<dbReference type="PANTHER" id="PTHR42743">
    <property type="entry name" value="AMINO-ACID AMINOTRANSFERASE"/>
    <property type="match status" value="1"/>
</dbReference>
<dbReference type="Gene3D" id="3.20.10.10">
    <property type="entry name" value="D-amino Acid Aminotransferase, subunit A, domain 2"/>
    <property type="match status" value="1"/>
</dbReference>
<comment type="caution">
    <text evidence="11">The sequence shown here is derived from an EMBL/GenBank/DDBJ whole genome shotgun (WGS) entry which is preliminary data.</text>
</comment>
<dbReference type="NCBIfam" id="TIGR03461">
    <property type="entry name" value="pabC_Proteo"/>
    <property type="match status" value="1"/>
</dbReference>
<comment type="pathway">
    <text evidence="7">Cofactor biosynthesis; tetrahydrofolate biosynthesis; 4-aminobenzoate from chorismate: step 2/2.</text>
</comment>
<reference evidence="11 12" key="1">
    <citation type="submission" date="2020-09" db="EMBL/GenBank/DDBJ databases">
        <title>Pseudoxanthomonas sp. CAU 1598 isolated from sand of Yaerae Beach.</title>
        <authorList>
            <person name="Kim W."/>
        </authorList>
    </citation>
    <scope>NUCLEOTIDE SEQUENCE [LARGE SCALE GENOMIC DNA]</scope>
    <source>
        <strain evidence="11 12">CAU 1598</strain>
    </source>
</reference>
<evidence type="ECO:0000256" key="2">
    <source>
        <dbReference type="ARBA" id="ARBA00009320"/>
    </source>
</evidence>
<dbReference type="InterPro" id="IPR001544">
    <property type="entry name" value="Aminotrans_IV"/>
</dbReference>
<dbReference type="SUPFAM" id="SSF56752">
    <property type="entry name" value="D-aminoacid aminotransferase-like PLP-dependent enzymes"/>
    <property type="match status" value="1"/>
</dbReference>
<keyword evidence="5" id="KW-0289">Folate biosynthesis</keyword>
<dbReference type="InterPro" id="IPR017824">
    <property type="entry name" value="Aminodeoxychorismate_lyase_IV"/>
</dbReference>
<dbReference type="GO" id="GO:0046656">
    <property type="term" value="P:folic acid biosynthetic process"/>
    <property type="evidence" value="ECO:0007669"/>
    <property type="project" value="UniProtKB-KW"/>
</dbReference>
<dbReference type="Proteomes" id="UP000613768">
    <property type="component" value="Unassembled WGS sequence"/>
</dbReference>
<dbReference type="Gene3D" id="3.30.470.10">
    <property type="match status" value="1"/>
</dbReference>
<evidence type="ECO:0000313" key="11">
    <source>
        <dbReference type="EMBL" id="MBD8527686.1"/>
    </source>
</evidence>
<evidence type="ECO:0000256" key="6">
    <source>
        <dbReference type="ARBA" id="ARBA00023239"/>
    </source>
</evidence>
<sequence length="282" mass="30764">MSERLASLVDGVPTDRVPIDDRGLLYGDGVFETILLEYGQPLWWTQHIDRLCQGAQRLGMDAPAAKDWQRELDLLLRALDVALPTHAVLRISLTRGSGGRGYSADASRSPRRLMLLFPAPQSVDGGGLRVRCCALRLAAQPALAGIKHLNRLEQVLARLEWQALPSEQRSHFDEGLLLDAAGDVVCATIGNLLWLDRHGWHTPPIVDCGIAGICRAELLQWGWVDECSLSASNLDQVEGLAVCNSVRGILPVASLDERVLPGAAAASALRSRLLQQEPAFDY</sequence>